<dbReference type="EMBL" id="CYKH01000241">
    <property type="protein sequence ID" value="CUF11212.1"/>
    <property type="molecule type" value="Genomic_DNA"/>
</dbReference>
<proteinExistence type="predicted"/>
<dbReference type="Pfam" id="PF21850">
    <property type="entry name" value="DUF6909"/>
    <property type="match status" value="1"/>
</dbReference>
<sequence>MLGTSNTSASNPNVVYVATSNRRRSSWRIGDKGHTLVLMRDGFTDVVDFMTAFCIHVLEARKLRIRLQSMISPRAPDVLNDAIAAIKDNNLHTAEIEELQRHVLGQLPLTSTERAGLLHMWPHTAIQKLYHIIMHQEQYIVRVDTSLSKRFASDSYFQWALKIRSHIFKALRCSESDSLPEDVTISILSSRHRSTKNLLCSLVETHMESIEAYHDASTDIPGLSFFNTRDRWFYTLFRMINEDGALRDEYKVVLKDCGFYTFEDHTSSGLQVDVIDVSKLKVQLVDPFLRETVVEAMASKHRKFIINVDFTFGGQAEGIMRALFLMFGHRITSVNVVGKCAGISGCRGDVLLPRKLIFSKAAFGEDTADEFRNCLHTDVTASDIRELIDPARKVHTGSCVTIPGMILQNDALIRFYKIVYQADGMEMESSYIERQVKECANLAVLRDDIHTRYVFYMSDMPKGNEDGSKSTGKSRSSAESITTMYASLRAVLKATLTGL</sequence>
<accession>A0A0S4IPP4</accession>
<name>A0A0S4IPP4_BODSA</name>
<dbReference type="AlphaFoldDB" id="A0A0S4IPP4"/>
<evidence type="ECO:0000313" key="1">
    <source>
        <dbReference type="EMBL" id="CUF11212.1"/>
    </source>
</evidence>
<gene>
    <name evidence="1" type="ORF">BSAL_00450</name>
</gene>
<dbReference type="OrthoDB" id="432483at2759"/>
<organism evidence="1 2">
    <name type="scientific">Bodo saltans</name>
    <name type="common">Flagellated protozoan</name>
    <dbReference type="NCBI Taxonomy" id="75058"/>
    <lineage>
        <taxon>Eukaryota</taxon>
        <taxon>Discoba</taxon>
        <taxon>Euglenozoa</taxon>
        <taxon>Kinetoplastea</taxon>
        <taxon>Metakinetoplastina</taxon>
        <taxon>Eubodonida</taxon>
        <taxon>Bodonidae</taxon>
        <taxon>Bodo</taxon>
    </lineage>
</organism>
<dbReference type="Proteomes" id="UP000051952">
    <property type="component" value="Unassembled WGS sequence"/>
</dbReference>
<reference evidence="2" key="1">
    <citation type="submission" date="2015-09" db="EMBL/GenBank/DDBJ databases">
        <authorList>
            <consortium name="Pathogen Informatics"/>
        </authorList>
    </citation>
    <scope>NUCLEOTIDE SEQUENCE [LARGE SCALE GENOMIC DNA]</scope>
    <source>
        <strain evidence="2">Lake Konstanz</strain>
    </source>
</reference>
<protein>
    <submittedName>
        <fullName evidence="1">Uncharacterized protein</fullName>
    </submittedName>
</protein>
<keyword evidence="2" id="KW-1185">Reference proteome</keyword>
<evidence type="ECO:0000313" key="2">
    <source>
        <dbReference type="Proteomes" id="UP000051952"/>
    </source>
</evidence>
<dbReference type="VEuPathDB" id="TriTrypDB:BSAL_00450"/>
<dbReference type="InterPro" id="IPR054204">
    <property type="entry name" value="DUF6909"/>
</dbReference>